<dbReference type="OrthoDB" id="432169at2759"/>
<evidence type="ECO:0000256" key="7">
    <source>
        <dbReference type="ARBA" id="ARBA00023284"/>
    </source>
</evidence>
<evidence type="ECO:0000256" key="2">
    <source>
        <dbReference type="ARBA" id="ARBA00006442"/>
    </source>
</evidence>
<feature type="transmembrane region" description="Helical" evidence="9">
    <location>
        <begin position="454"/>
        <end position="475"/>
    </location>
</feature>
<sequence length="482" mass="52576">MGRDFVYVILGGGVAAGYAALEFSKRGISRGDLCIISEENVAPYERPALSKGFLFPEDPARLPSFHTCVGANEERLTPKWYKEHGIELVLGTRVKSADVRRKTLLTAAGETINYKILIIATGARALKLEEIGVNGSNAENVCYLRDLADAIRLVSVMQSCVGGNAVVTGGGFIGMECAAALIMNKINVTMVFPAAHCMDRLFTPKIASFYEDFYKSKGVKFIKGTVLSSFENDSSGKVKAVILQDGTRLPADMVMVGIGSRPNTSLFEGQLTLEKGGITVNGRMQTSNSSIYAVGDVATFPVKLFGDLRRLEHVDSARKSARHAVAAIMAPDKTGDFDYLPFFYSRTFTLSWQFYGDNVGQVVHYGDYSGKSFGAYWINKGKLVGSFLEGGTKEEYEAIAKVTRLQPVVAAIAELERKGVGFALSVSRQPPPPLPLPTPFDITNLSLGFKKPVYAWRATAGLVVAASVALFAYWYRKRSLRW</sequence>
<keyword evidence="9" id="KW-1133">Transmembrane helix</keyword>
<dbReference type="PANTHER" id="PTHR43557:SF2">
    <property type="entry name" value="RIESKE DOMAIN-CONTAINING PROTEIN-RELATED"/>
    <property type="match status" value="1"/>
</dbReference>
<feature type="domain" description="FAD/NAD(P)-binding" evidence="10">
    <location>
        <begin position="7"/>
        <end position="320"/>
    </location>
</feature>
<dbReference type="PRINTS" id="PR00411">
    <property type="entry name" value="PNDRDTASEI"/>
</dbReference>
<keyword evidence="13" id="KW-1185">Reference proteome</keyword>
<reference evidence="12" key="1">
    <citation type="journal article" date="2023" name="Plant J.">
        <title>The genome of the king protea, Protea cynaroides.</title>
        <authorList>
            <person name="Chang J."/>
            <person name="Duong T.A."/>
            <person name="Schoeman C."/>
            <person name="Ma X."/>
            <person name="Roodt D."/>
            <person name="Barker N."/>
            <person name="Li Z."/>
            <person name="Van de Peer Y."/>
            <person name="Mizrachi E."/>
        </authorList>
    </citation>
    <scope>NUCLEOTIDE SEQUENCE</scope>
    <source>
        <tissue evidence="12">Young leaves</tissue>
    </source>
</reference>
<comment type="cofactor">
    <cofactor evidence="1">
        <name>FAD</name>
        <dbReference type="ChEBI" id="CHEBI:57692"/>
    </cofactor>
</comment>
<dbReference type="InterPro" id="IPR023753">
    <property type="entry name" value="FAD/NAD-binding_dom"/>
</dbReference>
<feature type="domain" description="Monodehydroascorbate reductase 3-like C-terminal" evidence="11">
    <location>
        <begin position="340"/>
        <end position="423"/>
    </location>
</feature>
<evidence type="ECO:0000256" key="9">
    <source>
        <dbReference type="SAM" id="Phobius"/>
    </source>
</evidence>
<evidence type="ECO:0000256" key="5">
    <source>
        <dbReference type="ARBA" id="ARBA00023002"/>
    </source>
</evidence>
<evidence type="ECO:0000256" key="8">
    <source>
        <dbReference type="ARBA" id="ARBA00038920"/>
    </source>
</evidence>
<dbReference type="InterPro" id="IPR016156">
    <property type="entry name" value="FAD/NAD-linked_Rdtase_dimer_sf"/>
</dbReference>
<dbReference type="EMBL" id="JAMYWD010000009">
    <property type="protein sequence ID" value="KAJ4961150.1"/>
    <property type="molecule type" value="Genomic_DNA"/>
</dbReference>
<evidence type="ECO:0000256" key="4">
    <source>
        <dbReference type="ARBA" id="ARBA00022827"/>
    </source>
</evidence>
<dbReference type="PRINTS" id="PR00368">
    <property type="entry name" value="FADPNR"/>
</dbReference>
<keyword evidence="6" id="KW-0520">NAD</keyword>
<keyword evidence="4" id="KW-0274">FAD</keyword>
<proteinExistence type="inferred from homology"/>
<dbReference type="SUPFAM" id="SSF51905">
    <property type="entry name" value="FAD/NAD(P)-binding domain"/>
    <property type="match status" value="2"/>
</dbReference>
<name>A0A9Q0HAL2_9MAGN</name>
<gene>
    <name evidence="12" type="ORF">NE237_021060</name>
</gene>
<accession>A0A9Q0HAL2</accession>
<dbReference type="EC" id="1.6.5.4" evidence="8"/>
<comment type="caution">
    <text evidence="12">The sequence shown here is derived from an EMBL/GenBank/DDBJ whole genome shotgun (WGS) entry which is preliminary data.</text>
</comment>
<organism evidence="12 13">
    <name type="scientific">Protea cynaroides</name>
    <dbReference type="NCBI Taxonomy" id="273540"/>
    <lineage>
        <taxon>Eukaryota</taxon>
        <taxon>Viridiplantae</taxon>
        <taxon>Streptophyta</taxon>
        <taxon>Embryophyta</taxon>
        <taxon>Tracheophyta</taxon>
        <taxon>Spermatophyta</taxon>
        <taxon>Magnoliopsida</taxon>
        <taxon>Proteales</taxon>
        <taxon>Proteaceae</taxon>
        <taxon>Protea</taxon>
    </lineage>
</organism>
<dbReference type="GO" id="GO:0005737">
    <property type="term" value="C:cytoplasm"/>
    <property type="evidence" value="ECO:0007669"/>
    <property type="project" value="TreeGrafter"/>
</dbReference>
<evidence type="ECO:0000256" key="1">
    <source>
        <dbReference type="ARBA" id="ARBA00001974"/>
    </source>
</evidence>
<dbReference type="Pfam" id="PF07992">
    <property type="entry name" value="Pyr_redox_2"/>
    <property type="match status" value="1"/>
</dbReference>
<dbReference type="PANTHER" id="PTHR43557">
    <property type="entry name" value="APOPTOSIS-INDUCING FACTOR 1"/>
    <property type="match status" value="1"/>
</dbReference>
<dbReference type="Gene3D" id="3.50.50.60">
    <property type="entry name" value="FAD/NAD(P)-binding domain"/>
    <property type="match status" value="2"/>
</dbReference>
<dbReference type="GO" id="GO:0016656">
    <property type="term" value="F:monodehydroascorbate reductase (NADH) activity"/>
    <property type="evidence" value="ECO:0007669"/>
    <property type="project" value="UniProtKB-EC"/>
</dbReference>
<dbReference type="AlphaFoldDB" id="A0A9Q0HAL2"/>
<keyword evidence="7" id="KW-0676">Redox-active center</keyword>
<keyword evidence="9" id="KW-0472">Membrane</keyword>
<protein>
    <recommendedName>
        <fullName evidence="8">monodehydroascorbate reductase (NADH)</fullName>
        <ecNumber evidence="8">1.6.5.4</ecNumber>
    </recommendedName>
</protein>
<dbReference type="InterPro" id="IPR050446">
    <property type="entry name" value="FAD-oxidoreductase/Apoptosis"/>
</dbReference>
<evidence type="ECO:0000313" key="13">
    <source>
        <dbReference type="Proteomes" id="UP001141806"/>
    </source>
</evidence>
<keyword evidence="5" id="KW-0560">Oxidoreductase</keyword>
<evidence type="ECO:0000259" key="10">
    <source>
        <dbReference type="Pfam" id="PF07992"/>
    </source>
</evidence>
<keyword evidence="9" id="KW-0812">Transmembrane</keyword>
<evidence type="ECO:0000256" key="6">
    <source>
        <dbReference type="ARBA" id="ARBA00023027"/>
    </source>
</evidence>
<dbReference type="Pfam" id="PF21791">
    <property type="entry name" value="MDHAR3-like_C"/>
    <property type="match status" value="1"/>
</dbReference>
<comment type="similarity">
    <text evidence="2">Belongs to the FAD-dependent oxidoreductase family.</text>
</comment>
<evidence type="ECO:0000256" key="3">
    <source>
        <dbReference type="ARBA" id="ARBA00022630"/>
    </source>
</evidence>
<dbReference type="SUPFAM" id="SSF55424">
    <property type="entry name" value="FAD/NAD-linked reductases, dimerisation (C-terminal) domain"/>
    <property type="match status" value="1"/>
</dbReference>
<dbReference type="Gene3D" id="3.30.390.30">
    <property type="match status" value="1"/>
</dbReference>
<evidence type="ECO:0000313" key="12">
    <source>
        <dbReference type="EMBL" id="KAJ4961150.1"/>
    </source>
</evidence>
<dbReference type="InterPro" id="IPR048618">
    <property type="entry name" value="MDHAR3-like_C"/>
</dbReference>
<dbReference type="InterPro" id="IPR036188">
    <property type="entry name" value="FAD/NAD-bd_sf"/>
</dbReference>
<dbReference type="Proteomes" id="UP001141806">
    <property type="component" value="Unassembled WGS sequence"/>
</dbReference>
<evidence type="ECO:0000259" key="11">
    <source>
        <dbReference type="Pfam" id="PF21791"/>
    </source>
</evidence>
<keyword evidence="3" id="KW-0285">Flavoprotein</keyword>